<organism evidence="1 2">
    <name type="scientific">Bordetella bronchiseptica (strain ATCC BAA-588 / NCTC 13252 / RB50)</name>
    <name type="common">Alcaligenes bronchisepticus</name>
    <dbReference type="NCBI Taxonomy" id="257310"/>
    <lineage>
        <taxon>Bacteria</taxon>
        <taxon>Pseudomonadati</taxon>
        <taxon>Pseudomonadota</taxon>
        <taxon>Betaproteobacteria</taxon>
        <taxon>Burkholderiales</taxon>
        <taxon>Alcaligenaceae</taxon>
        <taxon>Bordetella</taxon>
    </lineage>
</organism>
<evidence type="ECO:0000313" key="2">
    <source>
        <dbReference type="Proteomes" id="UP000001027"/>
    </source>
</evidence>
<name>A0A0H3LPR0_BORBR</name>
<proteinExistence type="predicted"/>
<gene>
    <name evidence="1" type="ordered locus">BB3530</name>
</gene>
<dbReference type="KEGG" id="bbr:BB3530"/>
<evidence type="ECO:0000313" key="1">
    <source>
        <dbReference type="EMBL" id="CAE34024.1"/>
    </source>
</evidence>
<protein>
    <submittedName>
        <fullName evidence="1">Uncharacterized protein</fullName>
    </submittedName>
</protein>
<reference evidence="1 2" key="1">
    <citation type="journal article" date="2003" name="Nat. Genet.">
        <title>Comparative analysis of the genome sequences of Bordetella pertussis, Bordetella parapertussis and Bordetella bronchiseptica.</title>
        <authorList>
            <person name="Parkhill J."/>
            <person name="Sebaihia M."/>
            <person name="Preston A."/>
            <person name="Murphy L.D."/>
            <person name="Thomson N.R."/>
            <person name="Harris D.E."/>
            <person name="Holden M.T.G."/>
            <person name="Churcher C.M."/>
            <person name="Bentley S.D."/>
            <person name="Mungall K.L."/>
            <person name="Cerdeno-Tarraga A.-M."/>
            <person name="Temple L."/>
            <person name="James K.D."/>
            <person name="Harris B."/>
            <person name="Quail M.A."/>
            <person name="Achtman M."/>
            <person name="Atkin R."/>
            <person name="Baker S."/>
            <person name="Basham D."/>
            <person name="Bason N."/>
            <person name="Cherevach I."/>
            <person name="Chillingworth T."/>
            <person name="Collins M."/>
            <person name="Cronin A."/>
            <person name="Davis P."/>
            <person name="Doggett J."/>
            <person name="Feltwell T."/>
            <person name="Goble A."/>
            <person name="Hamlin N."/>
            <person name="Hauser H."/>
            <person name="Holroyd S."/>
            <person name="Jagels K."/>
            <person name="Leather S."/>
            <person name="Moule S."/>
            <person name="Norberczak H."/>
            <person name="O'Neil S."/>
            <person name="Ormond D."/>
            <person name="Price C."/>
            <person name="Rabbinowitsch E."/>
            <person name="Rutter S."/>
            <person name="Sanders M."/>
            <person name="Saunders D."/>
            <person name="Seeger K."/>
            <person name="Sharp S."/>
            <person name="Simmonds M."/>
            <person name="Skelton J."/>
            <person name="Squares R."/>
            <person name="Squares S."/>
            <person name="Stevens K."/>
            <person name="Unwin L."/>
            <person name="Whitehead S."/>
            <person name="Barrell B.G."/>
            <person name="Maskell D.J."/>
        </authorList>
    </citation>
    <scope>NUCLEOTIDE SEQUENCE [LARGE SCALE GENOMIC DNA]</scope>
    <source>
        <strain evidence="1 2">ATCC BAA-588 / NCTC 13252 / RB50</strain>
    </source>
</reference>
<dbReference type="EMBL" id="BX640447">
    <property type="protein sequence ID" value="CAE34024.1"/>
    <property type="molecule type" value="Genomic_DNA"/>
</dbReference>
<dbReference type="RefSeq" id="WP_010926840.1">
    <property type="nucleotide sequence ID" value="NC_002927.3"/>
</dbReference>
<accession>A0A0H3LPR0</accession>
<dbReference type="Proteomes" id="UP000001027">
    <property type="component" value="Chromosome"/>
</dbReference>
<dbReference type="AlphaFoldDB" id="A0A0H3LPR0"/>
<sequence length="150" mass="17019">MTTCRQCKSTFQPSERQIRKSDFLCSECQRAYDAAYRAARKASGNPVKTGQMPRSYHQAYEAAYAQRPGVRERRASLMRGYARLHAGRHAARRKLRHEVEMGRIVPLPCEVCGDTPTDGHHASYALPLAVTWLCKQHHQELHAKAKGEQS</sequence>
<dbReference type="HOGENOM" id="CLU_1737019_0_0_4"/>